<reference evidence="1 2" key="1">
    <citation type="submission" date="2024-01" db="EMBL/GenBank/DDBJ databases">
        <authorList>
            <person name="Waweru B."/>
        </authorList>
    </citation>
    <scope>NUCLEOTIDE SEQUENCE [LARGE SCALE GENOMIC DNA]</scope>
</reference>
<evidence type="ECO:0000313" key="1">
    <source>
        <dbReference type="EMBL" id="CAK7341509.1"/>
    </source>
</evidence>
<dbReference type="EMBL" id="CAWUPB010001160">
    <property type="protein sequence ID" value="CAK7341509.1"/>
    <property type="molecule type" value="Genomic_DNA"/>
</dbReference>
<dbReference type="AlphaFoldDB" id="A0AAV1RYA0"/>
<proteinExistence type="predicted"/>
<protein>
    <submittedName>
        <fullName evidence="1">Uncharacterized protein</fullName>
    </submittedName>
</protein>
<accession>A0AAV1RYA0</accession>
<keyword evidence="2" id="KW-1185">Reference proteome</keyword>
<sequence>MEVIDNRIHKISGSSRNPIEGEWRSMTIASNHDRNQDSELGKKSIYRGKKAVPIPLCDNSKDGEDVIMHLNGIRAERERSSKILKNPNQKTKERERKGGILTFNIRETCMKIIEVRE</sequence>
<name>A0AAV1RYA0_9ROSI</name>
<comment type="caution">
    <text evidence="1">The sequence shown here is derived from an EMBL/GenBank/DDBJ whole genome shotgun (WGS) entry which is preliminary data.</text>
</comment>
<evidence type="ECO:0000313" key="2">
    <source>
        <dbReference type="Proteomes" id="UP001314170"/>
    </source>
</evidence>
<gene>
    <name evidence="1" type="ORF">DCAF_LOCUS16320</name>
</gene>
<organism evidence="1 2">
    <name type="scientific">Dovyalis caffra</name>
    <dbReference type="NCBI Taxonomy" id="77055"/>
    <lineage>
        <taxon>Eukaryota</taxon>
        <taxon>Viridiplantae</taxon>
        <taxon>Streptophyta</taxon>
        <taxon>Embryophyta</taxon>
        <taxon>Tracheophyta</taxon>
        <taxon>Spermatophyta</taxon>
        <taxon>Magnoliopsida</taxon>
        <taxon>eudicotyledons</taxon>
        <taxon>Gunneridae</taxon>
        <taxon>Pentapetalae</taxon>
        <taxon>rosids</taxon>
        <taxon>fabids</taxon>
        <taxon>Malpighiales</taxon>
        <taxon>Salicaceae</taxon>
        <taxon>Flacourtieae</taxon>
        <taxon>Dovyalis</taxon>
    </lineage>
</organism>
<dbReference type="Proteomes" id="UP001314170">
    <property type="component" value="Unassembled WGS sequence"/>
</dbReference>